<dbReference type="EMBL" id="GG745335">
    <property type="protein sequence ID" value="KNE59708.1"/>
    <property type="molecule type" value="Genomic_DNA"/>
</dbReference>
<dbReference type="Pfam" id="PF00651">
    <property type="entry name" value="BTB"/>
    <property type="match status" value="1"/>
</dbReference>
<keyword evidence="3" id="KW-1185">Reference proteome</keyword>
<reference evidence="3" key="2">
    <citation type="submission" date="2009-11" db="EMBL/GenBank/DDBJ databases">
        <title>The Genome Sequence of Allomyces macrogynus strain ATCC 38327.</title>
        <authorList>
            <consortium name="The Broad Institute Genome Sequencing Platform"/>
            <person name="Russ C."/>
            <person name="Cuomo C."/>
            <person name="Shea T."/>
            <person name="Young S.K."/>
            <person name="Zeng Q."/>
            <person name="Koehrsen M."/>
            <person name="Haas B."/>
            <person name="Borodovsky M."/>
            <person name="Guigo R."/>
            <person name="Alvarado L."/>
            <person name="Berlin A."/>
            <person name="Borenstein D."/>
            <person name="Chen Z."/>
            <person name="Engels R."/>
            <person name="Freedman E."/>
            <person name="Gellesch M."/>
            <person name="Goldberg J."/>
            <person name="Griggs A."/>
            <person name="Gujja S."/>
            <person name="Heiman D."/>
            <person name="Hepburn T."/>
            <person name="Howarth C."/>
            <person name="Jen D."/>
            <person name="Larson L."/>
            <person name="Lewis B."/>
            <person name="Mehta T."/>
            <person name="Park D."/>
            <person name="Pearson M."/>
            <person name="Roberts A."/>
            <person name="Saif S."/>
            <person name="Shenoy N."/>
            <person name="Sisk P."/>
            <person name="Stolte C."/>
            <person name="Sykes S."/>
            <person name="Walk T."/>
            <person name="White J."/>
            <person name="Yandava C."/>
            <person name="Burger G."/>
            <person name="Gray M.W."/>
            <person name="Holland P.W.H."/>
            <person name="King N."/>
            <person name="Lang F.B.F."/>
            <person name="Roger A.J."/>
            <person name="Ruiz-Trillo I."/>
            <person name="Lander E."/>
            <person name="Nusbaum C."/>
        </authorList>
    </citation>
    <scope>NUCLEOTIDE SEQUENCE [LARGE SCALE GENOMIC DNA]</scope>
    <source>
        <strain evidence="3">ATCC 38327</strain>
    </source>
</reference>
<dbReference type="InterPro" id="IPR011333">
    <property type="entry name" value="SKP1/BTB/POZ_sf"/>
</dbReference>
<evidence type="ECO:0000313" key="2">
    <source>
        <dbReference type="EMBL" id="KNE59708.1"/>
    </source>
</evidence>
<protein>
    <recommendedName>
        <fullName evidence="1">BTB domain-containing protein</fullName>
    </recommendedName>
</protein>
<dbReference type="OrthoDB" id="2314186at2759"/>
<dbReference type="CDD" id="cd18186">
    <property type="entry name" value="BTB_POZ_ZBTB_KLHL-like"/>
    <property type="match status" value="1"/>
</dbReference>
<name>A0A0L0SAV5_ALLM3</name>
<reference evidence="2 3" key="1">
    <citation type="submission" date="2009-11" db="EMBL/GenBank/DDBJ databases">
        <title>Annotation of Allomyces macrogynus ATCC 38327.</title>
        <authorList>
            <consortium name="The Broad Institute Genome Sequencing Platform"/>
            <person name="Russ C."/>
            <person name="Cuomo C."/>
            <person name="Burger G."/>
            <person name="Gray M.W."/>
            <person name="Holland P.W.H."/>
            <person name="King N."/>
            <person name="Lang F.B.F."/>
            <person name="Roger A.J."/>
            <person name="Ruiz-Trillo I."/>
            <person name="Young S.K."/>
            <person name="Zeng Q."/>
            <person name="Gargeya S."/>
            <person name="Fitzgerald M."/>
            <person name="Haas B."/>
            <person name="Abouelleil A."/>
            <person name="Alvarado L."/>
            <person name="Arachchi H.M."/>
            <person name="Berlin A."/>
            <person name="Chapman S.B."/>
            <person name="Gearin G."/>
            <person name="Goldberg J."/>
            <person name="Griggs A."/>
            <person name="Gujja S."/>
            <person name="Hansen M."/>
            <person name="Heiman D."/>
            <person name="Howarth C."/>
            <person name="Larimer J."/>
            <person name="Lui A."/>
            <person name="MacDonald P.J.P."/>
            <person name="McCowen C."/>
            <person name="Montmayeur A."/>
            <person name="Murphy C."/>
            <person name="Neiman D."/>
            <person name="Pearson M."/>
            <person name="Priest M."/>
            <person name="Roberts A."/>
            <person name="Saif S."/>
            <person name="Shea T."/>
            <person name="Sisk P."/>
            <person name="Stolte C."/>
            <person name="Sykes S."/>
            <person name="Wortman J."/>
            <person name="Nusbaum C."/>
            <person name="Birren B."/>
        </authorList>
    </citation>
    <scope>NUCLEOTIDE SEQUENCE [LARGE SCALE GENOMIC DNA]</scope>
    <source>
        <strain evidence="2 3">ATCC 38327</strain>
    </source>
</reference>
<gene>
    <name evidence="2" type="ORF">AMAG_05173</name>
</gene>
<dbReference type="AlphaFoldDB" id="A0A0L0SAV5"/>
<dbReference type="SUPFAM" id="SSF54695">
    <property type="entry name" value="POZ domain"/>
    <property type="match status" value="1"/>
</dbReference>
<organism evidence="2 3">
    <name type="scientific">Allomyces macrogynus (strain ATCC 38327)</name>
    <name type="common">Allomyces javanicus var. macrogynus</name>
    <dbReference type="NCBI Taxonomy" id="578462"/>
    <lineage>
        <taxon>Eukaryota</taxon>
        <taxon>Fungi</taxon>
        <taxon>Fungi incertae sedis</taxon>
        <taxon>Blastocladiomycota</taxon>
        <taxon>Blastocladiomycetes</taxon>
        <taxon>Blastocladiales</taxon>
        <taxon>Blastocladiaceae</taxon>
        <taxon>Allomyces</taxon>
    </lineage>
</organism>
<feature type="domain" description="BTB" evidence="1">
    <location>
        <begin position="182"/>
        <end position="246"/>
    </location>
</feature>
<dbReference type="VEuPathDB" id="FungiDB:AMAG_05173"/>
<evidence type="ECO:0000313" key="3">
    <source>
        <dbReference type="Proteomes" id="UP000054350"/>
    </source>
</evidence>
<proteinExistence type="predicted"/>
<sequence length="510" mass="52146">MVTLSISSVSVTTDGISRTHRFLSPQSANISMNTTHASSPVRSVIPSGIDFAVVIRPAAIVLEPGTQGTGTRVDVGVVAKIPVHLRGKTLTVQGSLSYVPIVALPRFGSTNNAVPFELRILPSTDAMPVAVYTTLKDFVSSDVMDLAIAVTWTVSEHTVVTRTSMVPEQLGFLRFLGDEQVSDCAFLAKGSDKPIYASRLMLARASVFFRQMFLGPWAESSTTEPIPFDSWHAAGVVLVLIHIYSGWLPGQSLPLNTPAQLVADFACDPAKLEYAKWRNFLELAQMLELKPLTLAINRHLVTLLNDQYRELSATPDADPDVNMPPTIGSLVRVGAGTSALAPFGVSASSATTTTAPVASVPINSPFAPVAATLTSSGPSGPSASSASTASTLPTTATAAVTGRFAFGGTGTAASATGYAGFAFGPPASSSTTSAAPATASANAPASAFSSFGTAPALSFATPSTTTGSSASAFGVTGFGAPVTASTAPATTAASAPARFGFGSSSVGSAM</sequence>
<dbReference type="Proteomes" id="UP000054350">
    <property type="component" value="Unassembled WGS sequence"/>
</dbReference>
<dbReference type="InterPro" id="IPR000210">
    <property type="entry name" value="BTB/POZ_dom"/>
</dbReference>
<evidence type="ECO:0000259" key="1">
    <source>
        <dbReference type="PROSITE" id="PS50097"/>
    </source>
</evidence>
<dbReference type="Gene3D" id="3.30.710.10">
    <property type="entry name" value="Potassium Channel Kv1.1, Chain A"/>
    <property type="match status" value="1"/>
</dbReference>
<dbReference type="PROSITE" id="PS50097">
    <property type="entry name" value="BTB"/>
    <property type="match status" value="1"/>
</dbReference>
<accession>A0A0L0SAV5</accession>